<dbReference type="PANTHER" id="PTHR43861:SF1">
    <property type="entry name" value="TRANS-ACONITATE 2-METHYLTRANSFERASE"/>
    <property type="match status" value="1"/>
</dbReference>
<proteinExistence type="predicted"/>
<evidence type="ECO:0000256" key="2">
    <source>
        <dbReference type="ARBA" id="ARBA00022679"/>
    </source>
</evidence>
<evidence type="ECO:0000256" key="1">
    <source>
        <dbReference type="ARBA" id="ARBA00022603"/>
    </source>
</evidence>
<dbReference type="Pfam" id="PF13649">
    <property type="entry name" value="Methyltransf_25"/>
    <property type="match status" value="1"/>
</dbReference>
<sequence length="212" mass="24104">MRDYQKETIDTYTKQATAFQKTRAAFFEKDKIEKFLSLLPGKRVLDIGCGPGRDAAEFVKRGYDVTGIDITENFITLAKETVPEGTFFTMDMLDLTFDDNTFEGVWASAVLLHLKREDIPEALKQIYRVLVPGGICRFSVKKGTIEGMEADVRLGNAKRFFTYFEEDEMKTFALDSGFIIEEIKTEADGMGRNIEWIDAFVKKPADETDSNK</sequence>
<evidence type="ECO:0000313" key="4">
    <source>
        <dbReference type="EMBL" id="PIR76147.1"/>
    </source>
</evidence>
<dbReference type="InterPro" id="IPR041698">
    <property type="entry name" value="Methyltransf_25"/>
</dbReference>
<evidence type="ECO:0000313" key="5">
    <source>
        <dbReference type="Proteomes" id="UP000231530"/>
    </source>
</evidence>
<reference evidence="5" key="1">
    <citation type="submission" date="2017-09" db="EMBL/GenBank/DDBJ databases">
        <title>Depth-based differentiation of microbial function through sediment-hosted aquifers and enrichment of novel symbionts in the deep terrestrial subsurface.</title>
        <authorList>
            <person name="Probst A.J."/>
            <person name="Ladd B."/>
            <person name="Jarett J.K."/>
            <person name="Geller-Mcgrath D.E."/>
            <person name="Sieber C.M.K."/>
            <person name="Emerson J.B."/>
            <person name="Anantharaman K."/>
            <person name="Thomas B.C."/>
            <person name="Malmstrom R."/>
            <person name="Stieglmeier M."/>
            <person name="Klingl A."/>
            <person name="Woyke T."/>
            <person name="Ryan C.M."/>
            <person name="Banfield J.F."/>
        </authorList>
    </citation>
    <scope>NUCLEOTIDE SEQUENCE [LARGE SCALE GENOMIC DNA]</scope>
</reference>
<keyword evidence="2 4" id="KW-0808">Transferase</keyword>
<dbReference type="AlphaFoldDB" id="A0A2H0TXL3"/>
<dbReference type="GO" id="GO:0008168">
    <property type="term" value="F:methyltransferase activity"/>
    <property type="evidence" value="ECO:0007669"/>
    <property type="project" value="UniProtKB-KW"/>
</dbReference>
<dbReference type="PANTHER" id="PTHR43861">
    <property type="entry name" value="TRANS-ACONITATE 2-METHYLTRANSFERASE-RELATED"/>
    <property type="match status" value="1"/>
</dbReference>
<dbReference type="CDD" id="cd02440">
    <property type="entry name" value="AdoMet_MTases"/>
    <property type="match status" value="1"/>
</dbReference>
<dbReference type="GO" id="GO:0032259">
    <property type="term" value="P:methylation"/>
    <property type="evidence" value="ECO:0007669"/>
    <property type="project" value="UniProtKB-KW"/>
</dbReference>
<dbReference type="Gene3D" id="3.40.50.150">
    <property type="entry name" value="Vaccinia Virus protein VP39"/>
    <property type="match status" value="1"/>
</dbReference>
<dbReference type="EMBL" id="PFBY01000039">
    <property type="protein sequence ID" value="PIR76147.1"/>
    <property type="molecule type" value="Genomic_DNA"/>
</dbReference>
<feature type="domain" description="Methyltransferase" evidence="3">
    <location>
        <begin position="44"/>
        <end position="134"/>
    </location>
</feature>
<keyword evidence="1 4" id="KW-0489">Methyltransferase</keyword>
<comment type="caution">
    <text evidence="4">The sequence shown here is derived from an EMBL/GenBank/DDBJ whole genome shotgun (WGS) entry which is preliminary data.</text>
</comment>
<gene>
    <name evidence="4" type="ORF">COU32_03540</name>
</gene>
<dbReference type="SUPFAM" id="SSF53335">
    <property type="entry name" value="S-adenosyl-L-methionine-dependent methyltransferases"/>
    <property type="match status" value="1"/>
</dbReference>
<accession>A0A2H0TXL3</accession>
<protein>
    <submittedName>
        <fullName evidence="4">Class I SAM-dependent methyltransferase</fullName>
    </submittedName>
</protein>
<dbReference type="InterPro" id="IPR029063">
    <property type="entry name" value="SAM-dependent_MTases_sf"/>
</dbReference>
<organism evidence="4 5">
    <name type="scientific">Candidatus Magasanikbacteria bacterium CG10_big_fil_rev_8_21_14_0_10_42_10</name>
    <dbReference type="NCBI Taxonomy" id="1974649"/>
    <lineage>
        <taxon>Bacteria</taxon>
        <taxon>Candidatus Magasanikiibacteriota</taxon>
    </lineage>
</organism>
<evidence type="ECO:0000259" key="3">
    <source>
        <dbReference type="Pfam" id="PF13649"/>
    </source>
</evidence>
<dbReference type="Proteomes" id="UP000231530">
    <property type="component" value="Unassembled WGS sequence"/>
</dbReference>
<name>A0A2H0TXL3_9BACT</name>